<dbReference type="InterPro" id="IPR013320">
    <property type="entry name" value="ConA-like_dom_sf"/>
</dbReference>
<dbReference type="Pfam" id="PF00722">
    <property type="entry name" value="Glyco_hydro_16"/>
    <property type="match status" value="1"/>
</dbReference>
<protein>
    <submittedName>
        <fullName evidence="4">Glycoside hydrolase family 16 protein</fullName>
    </submittedName>
</protein>
<accession>A0A502KLL0</accession>
<dbReference type="PANTHER" id="PTHR10963">
    <property type="entry name" value="GLYCOSYL HYDROLASE-RELATED"/>
    <property type="match status" value="1"/>
</dbReference>
<evidence type="ECO:0000313" key="5">
    <source>
        <dbReference type="Proteomes" id="UP000315303"/>
    </source>
</evidence>
<name>A0A502KLL0_9GAMM</name>
<dbReference type="PROSITE" id="PS51762">
    <property type="entry name" value="GH16_2"/>
    <property type="match status" value="1"/>
</dbReference>
<keyword evidence="5" id="KW-1185">Reference proteome</keyword>
<comment type="caution">
    <text evidence="4">The sequence shown here is derived from an EMBL/GenBank/DDBJ whole genome shotgun (WGS) entry which is preliminary data.</text>
</comment>
<sequence length="893" mass="96500">MIKVAKRISQLCILATASTLVGCGGSAETNTDTSQIDPQQPVSDWEMVWSDEFDSTVINENNWQHEVNCQGGGNNEKQCYTDSPENSYVSDGTLKIVALPAAEGAELPYTSARIISKNKADFKYGRFEVKAKLPSGQGSWPAFWMLPTDETYGGWPKSGEIDILEAVNLKTVDAEGVVENQIYGTLHYGKEWPDNVHSGKAYSLPDGINPADDFHTYAIEWQEGEIRWYVDNYLYATQRRSEVRYNSKDEAVGLAHQGWFAEYYDAVTGELTTHWDNAPFDQDFFMILNFAVGGSWPENTNNLGIDAEAFANGQTFEIDYVRVYQCKQNPDTGKGCETVRGGWDQEATEDFPNGALVIGKAPIPSPPSSGVPQNLTIFSGSINPNWPAWDCCGGSTPAIVADDEQGDVMEFVVGASPTVNGFISREAFITDPEGKPSPFDASPIIESGTVSFDLNIITAPNTADAPWLVKIESTEGATAVEVLLTDNAAGVIPVVGEWQNYEFSLQSLADGGLDISAIDVVMIFPAWGSGEGAQYRVNNLEISADISAPKLVVFTDEENPSWPLWDCCGGSMPTVELDDEAHGNVAEFMIGANPTVMGFISREGNIVDPEAQPAPFDASAILSNGVIEFEMKVTSMPNDSSAPWLFKVESNGGESAVELPLSDSVEGVAPVAEQWQTYTFNLADLANAGLDVSAIDVLMIFPAWGTGDGAVYRVDNVMIHDPNAADDFAGHVLFADDVKAQWSIWDCCGGSTPTLENDDTEHGMTAEFVIGSSPTVMGLLADDDVYLDASNLLATGIVQFEMKVLSAPNDASSVWKFKIESGDASTAVELDLTASQEGAAPVLDQWQTYTFSLQSLFDAGLDISSIDVLMIFPAWGTGDGAVYRLDNVVIKAP</sequence>
<dbReference type="EMBL" id="SAWY01000041">
    <property type="protein sequence ID" value="TPH12134.1"/>
    <property type="molecule type" value="Genomic_DNA"/>
</dbReference>
<organism evidence="4 5">
    <name type="scientific">Litorilituus lipolyticus</name>
    <dbReference type="NCBI Taxonomy" id="2491017"/>
    <lineage>
        <taxon>Bacteria</taxon>
        <taxon>Pseudomonadati</taxon>
        <taxon>Pseudomonadota</taxon>
        <taxon>Gammaproteobacteria</taxon>
        <taxon>Alteromonadales</taxon>
        <taxon>Colwelliaceae</taxon>
        <taxon>Litorilituus</taxon>
    </lineage>
</organism>
<dbReference type="SUPFAM" id="SSF49899">
    <property type="entry name" value="Concanavalin A-like lectins/glucanases"/>
    <property type="match status" value="1"/>
</dbReference>
<keyword evidence="2" id="KW-0732">Signal</keyword>
<evidence type="ECO:0000259" key="3">
    <source>
        <dbReference type="PROSITE" id="PS51762"/>
    </source>
</evidence>
<keyword evidence="4" id="KW-0378">Hydrolase</keyword>
<proteinExistence type="inferred from homology"/>
<dbReference type="RefSeq" id="WP_140605665.1">
    <property type="nucleotide sequence ID" value="NZ_SAWY01000041.1"/>
</dbReference>
<dbReference type="PROSITE" id="PS51257">
    <property type="entry name" value="PROKAR_LIPOPROTEIN"/>
    <property type="match status" value="1"/>
</dbReference>
<dbReference type="Gene3D" id="2.60.120.200">
    <property type="match status" value="1"/>
</dbReference>
<dbReference type="GO" id="GO:0005975">
    <property type="term" value="P:carbohydrate metabolic process"/>
    <property type="evidence" value="ECO:0007669"/>
    <property type="project" value="InterPro"/>
</dbReference>
<dbReference type="AlphaFoldDB" id="A0A502KLL0"/>
<comment type="similarity">
    <text evidence="1">Belongs to the glycosyl hydrolase 16 family.</text>
</comment>
<dbReference type="OrthoDB" id="9809583at2"/>
<evidence type="ECO:0000256" key="2">
    <source>
        <dbReference type="SAM" id="SignalP"/>
    </source>
</evidence>
<dbReference type="GO" id="GO:0004553">
    <property type="term" value="F:hydrolase activity, hydrolyzing O-glycosyl compounds"/>
    <property type="evidence" value="ECO:0007669"/>
    <property type="project" value="InterPro"/>
</dbReference>
<feature type="domain" description="GH16" evidence="3">
    <location>
        <begin position="31"/>
        <end position="329"/>
    </location>
</feature>
<dbReference type="CDD" id="cd08023">
    <property type="entry name" value="GH16_laminarinase_like"/>
    <property type="match status" value="1"/>
</dbReference>
<dbReference type="InterPro" id="IPR000757">
    <property type="entry name" value="Beta-glucanase-like"/>
</dbReference>
<feature type="signal peptide" evidence="2">
    <location>
        <begin position="1"/>
        <end position="23"/>
    </location>
</feature>
<reference evidence="4 5" key="1">
    <citation type="submission" date="2019-01" db="EMBL/GenBank/DDBJ databases">
        <title>Litorilituus lipolytica sp. nov., isolated from intertidal sand of the Yellow Sea in China.</title>
        <authorList>
            <person name="Liu A."/>
        </authorList>
    </citation>
    <scope>NUCLEOTIDE SEQUENCE [LARGE SCALE GENOMIC DNA]</scope>
    <source>
        <strain evidence="4 5">RZ04</strain>
    </source>
</reference>
<dbReference type="SUPFAM" id="SSF49785">
    <property type="entry name" value="Galactose-binding domain-like"/>
    <property type="match status" value="3"/>
</dbReference>
<gene>
    <name evidence="4" type="ORF">EPA86_17420</name>
</gene>
<feature type="chain" id="PRO_5021496742" evidence="2">
    <location>
        <begin position="24"/>
        <end position="893"/>
    </location>
</feature>
<evidence type="ECO:0000256" key="1">
    <source>
        <dbReference type="ARBA" id="ARBA00006865"/>
    </source>
</evidence>
<dbReference type="Proteomes" id="UP000315303">
    <property type="component" value="Unassembled WGS sequence"/>
</dbReference>
<evidence type="ECO:0000313" key="4">
    <source>
        <dbReference type="EMBL" id="TPH12134.1"/>
    </source>
</evidence>
<dbReference type="InterPro" id="IPR050546">
    <property type="entry name" value="Glycosyl_Hydrlase_16"/>
</dbReference>
<dbReference type="InterPro" id="IPR008979">
    <property type="entry name" value="Galactose-bd-like_sf"/>
</dbReference>
<dbReference type="PANTHER" id="PTHR10963:SF55">
    <property type="entry name" value="GLYCOSIDE HYDROLASE FAMILY 16 PROTEIN"/>
    <property type="match status" value="1"/>
</dbReference>
<dbReference type="Gene3D" id="2.60.120.430">
    <property type="entry name" value="Galactose-binding lectin"/>
    <property type="match status" value="3"/>
</dbReference>